<feature type="transmembrane region" description="Helical" evidence="2">
    <location>
        <begin position="6"/>
        <end position="27"/>
    </location>
</feature>
<feature type="domain" description="Phosphoethanolamine transferase N-terminal" evidence="4">
    <location>
        <begin position="2"/>
        <end position="89"/>
    </location>
</feature>
<evidence type="ECO:0000259" key="3">
    <source>
        <dbReference type="Pfam" id="PF00884"/>
    </source>
</evidence>
<dbReference type="InterPro" id="IPR040423">
    <property type="entry name" value="PEA_transferase"/>
</dbReference>
<reference evidence="6" key="1">
    <citation type="journal article" date="2014" name="Genome Announc.">
        <title>Draft genome sequences of six enterohepatic helicobacter species isolated from humans and one from rhesus macaques.</title>
        <authorList>
            <person name="Shen Z."/>
            <person name="Sheh A."/>
            <person name="Young S.K."/>
            <person name="Abouelliel A."/>
            <person name="Ward D.V."/>
            <person name="Earl A.M."/>
            <person name="Fox J.G."/>
        </authorList>
    </citation>
    <scope>NUCLEOTIDE SEQUENCE [LARGE SCALE GENOMIC DNA]</scope>
    <source>
        <strain evidence="6">MIT 98-5489</strain>
    </source>
</reference>
<sequence length="210" mass="23957">MLNWRLIGVFLLTIVFSWLIAKINIVYTPLKRQILFRTSSIAVALVLFVACFLPFTKTYVPFFRTHNQIRLYNTPFYQFYALLRYYQKNLIAKQEFKVLTKEVKIEDANKRLLVMVVGETARAENYSLGGYSKNDTNFFTKQESVIYFSQVSSCGTATAISLPCMFSFSKRSEYSSSEYQQNVLDVLSGGGGAYRGLVTIPADVKGFVRG</sequence>
<dbReference type="EMBL" id="DS990443">
    <property type="protein sequence ID" value="EEQ63510.1"/>
    <property type="molecule type" value="Genomic_DNA"/>
</dbReference>
<comment type="subcellular location">
    <subcellularLocation>
        <location evidence="1">Cell inner membrane</location>
        <topology evidence="1">Multi-pass membrane protein</topology>
    </subcellularLocation>
</comment>
<dbReference type="Gene3D" id="3.40.720.10">
    <property type="entry name" value="Alkaline Phosphatase, subunit A"/>
    <property type="match status" value="1"/>
</dbReference>
<feature type="transmembrane region" description="Helical" evidence="2">
    <location>
        <begin position="34"/>
        <end position="55"/>
    </location>
</feature>
<evidence type="ECO:0000256" key="2">
    <source>
        <dbReference type="SAM" id="Phobius"/>
    </source>
</evidence>
<evidence type="ECO:0000256" key="1">
    <source>
        <dbReference type="ARBA" id="ARBA00004429"/>
    </source>
</evidence>
<keyword evidence="6" id="KW-1185">Reference proteome</keyword>
<dbReference type="GO" id="GO:0009244">
    <property type="term" value="P:lipopolysaccharide core region biosynthetic process"/>
    <property type="evidence" value="ECO:0007669"/>
    <property type="project" value="TreeGrafter"/>
</dbReference>
<evidence type="ECO:0008006" key="7">
    <source>
        <dbReference type="Google" id="ProtNLM"/>
    </source>
</evidence>
<dbReference type="Pfam" id="PF00884">
    <property type="entry name" value="Sulfatase"/>
    <property type="match status" value="1"/>
</dbReference>
<keyword evidence="2" id="KW-0472">Membrane</keyword>
<proteinExistence type="predicted"/>
<gene>
    <name evidence="5" type="ORF">HPMG_00967</name>
</gene>
<feature type="domain" description="Sulfatase N-terminal" evidence="3">
    <location>
        <begin position="113"/>
        <end position="181"/>
    </location>
</feature>
<accession>C5EZR6</accession>
<organism evidence="5 6">
    <name type="scientific">Helicobacter pullorum MIT 98-5489</name>
    <dbReference type="NCBI Taxonomy" id="537972"/>
    <lineage>
        <taxon>Bacteria</taxon>
        <taxon>Pseudomonadati</taxon>
        <taxon>Campylobacterota</taxon>
        <taxon>Epsilonproteobacteria</taxon>
        <taxon>Campylobacterales</taxon>
        <taxon>Helicobacteraceae</taxon>
        <taxon>Helicobacter</taxon>
    </lineage>
</organism>
<dbReference type="GO" id="GO:0016776">
    <property type="term" value="F:phosphotransferase activity, phosphate group as acceptor"/>
    <property type="evidence" value="ECO:0007669"/>
    <property type="project" value="TreeGrafter"/>
</dbReference>
<dbReference type="HOGENOM" id="CLU_1308715_0_0_7"/>
<evidence type="ECO:0000259" key="4">
    <source>
        <dbReference type="Pfam" id="PF08019"/>
    </source>
</evidence>
<dbReference type="PANTHER" id="PTHR30443">
    <property type="entry name" value="INNER MEMBRANE PROTEIN"/>
    <property type="match status" value="1"/>
</dbReference>
<dbReference type="PANTHER" id="PTHR30443:SF0">
    <property type="entry name" value="PHOSPHOETHANOLAMINE TRANSFERASE EPTA"/>
    <property type="match status" value="1"/>
</dbReference>
<dbReference type="eggNOG" id="COG2194">
    <property type="taxonomic scope" value="Bacteria"/>
</dbReference>
<dbReference type="InterPro" id="IPR017850">
    <property type="entry name" value="Alkaline_phosphatase_core_sf"/>
</dbReference>
<dbReference type="GO" id="GO:0005886">
    <property type="term" value="C:plasma membrane"/>
    <property type="evidence" value="ECO:0007669"/>
    <property type="project" value="UniProtKB-SubCell"/>
</dbReference>
<evidence type="ECO:0000313" key="5">
    <source>
        <dbReference type="EMBL" id="EEQ63510.1"/>
    </source>
</evidence>
<dbReference type="Proteomes" id="UP000003953">
    <property type="component" value="Unassembled WGS sequence"/>
</dbReference>
<dbReference type="Pfam" id="PF08019">
    <property type="entry name" value="EptA_B_N"/>
    <property type="match status" value="1"/>
</dbReference>
<dbReference type="AlphaFoldDB" id="C5EZR6"/>
<keyword evidence="2" id="KW-1133">Transmembrane helix</keyword>
<evidence type="ECO:0000313" key="6">
    <source>
        <dbReference type="Proteomes" id="UP000003953"/>
    </source>
</evidence>
<dbReference type="InterPro" id="IPR000917">
    <property type="entry name" value="Sulfatase_N"/>
</dbReference>
<dbReference type="InterPro" id="IPR012549">
    <property type="entry name" value="EptA-like_N"/>
</dbReference>
<protein>
    <recommendedName>
        <fullName evidence="7">Sulfatase N-terminal domain-containing protein</fullName>
    </recommendedName>
</protein>
<name>C5EZR6_9HELI</name>
<keyword evidence="2" id="KW-0812">Transmembrane</keyword>